<feature type="region of interest" description="Disordered" evidence="1">
    <location>
        <begin position="38"/>
        <end position="117"/>
    </location>
</feature>
<name>A0AAV2HVR5_LYMST</name>
<feature type="non-terminal residue" evidence="2">
    <location>
        <position position="1"/>
    </location>
</feature>
<feature type="compositionally biased region" description="Basic and acidic residues" evidence="1">
    <location>
        <begin position="104"/>
        <end position="117"/>
    </location>
</feature>
<sequence>HLGTGQLPNVPLNIFETMKHSPLYQNALRTTSNNNITTMNNNMSCSPPTVIDHQSITKSSQRLSDAACKQLSPGSSCSTPGSFTIPKPLEQRGGSYDSQSSDSSHNDISVKTEDSIE</sequence>
<feature type="compositionally biased region" description="Polar residues" evidence="1">
    <location>
        <begin position="52"/>
        <end position="63"/>
    </location>
</feature>
<feature type="compositionally biased region" description="Polar residues" evidence="1">
    <location>
        <begin position="72"/>
        <end position="82"/>
    </location>
</feature>
<accession>A0AAV2HVR5</accession>
<reference evidence="2 3" key="1">
    <citation type="submission" date="2024-04" db="EMBL/GenBank/DDBJ databases">
        <authorList>
            <consortium name="Genoscope - CEA"/>
            <person name="William W."/>
        </authorList>
    </citation>
    <scope>NUCLEOTIDE SEQUENCE [LARGE SCALE GENOMIC DNA]</scope>
</reference>
<evidence type="ECO:0000313" key="2">
    <source>
        <dbReference type="EMBL" id="CAL1538196.1"/>
    </source>
</evidence>
<proteinExistence type="predicted"/>
<dbReference type="AlphaFoldDB" id="A0AAV2HVR5"/>
<evidence type="ECO:0000256" key="1">
    <source>
        <dbReference type="SAM" id="MobiDB-lite"/>
    </source>
</evidence>
<dbReference type="EMBL" id="CAXITT010000289">
    <property type="protein sequence ID" value="CAL1538196.1"/>
    <property type="molecule type" value="Genomic_DNA"/>
</dbReference>
<protein>
    <submittedName>
        <fullName evidence="2">Uncharacterized protein</fullName>
    </submittedName>
</protein>
<feature type="non-terminal residue" evidence="2">
    <location>
        <position position="117"/>
    </location>
</feature>
<organism evidence="2 3">
    <name type="scientific">Lymnaea stagnalis</name>
    <name type="common">Great pond snail</name>
    <name type="synonym">Helix stagnalis</name>
    <dbReference type="NCBI Taxonomy" id="6523"/>
    <lineage>
        <taxon>Eukaryota</taxon>
        <taxon>Metazoa</taxon>
        <taxon>Spiralia</taxon>
        <taxon>Lophotrochozoa</taxon>
        <taxon>Mollusca</taxon>
        <taxon>Gastropoda</taxon>
        <taxon>Heterobranchia</taxon>
        <taxon>Euthyneura</taxon>
        <taxon>Panpulmonata</taxon>
        <taxon>Hygrophila</taxon>
        <taxon>Lymnaeoidea</taxon>
        <taxon>Lymnaeidae</taxon>
        <taxon>Lymnaea</taxon>
    </lineage>
</organism>
<gene>
    <name evidence="2" type="ORF">GSLYS_00012017001</name>
</gene>
<evidence type="ECO:0000313" key="3">
    <source>
        <dbReference type="Proteomes" id="UP001497497"/>
    </source>
</evidence>
<comment type="caution">
    <text evidence="2">The sequence shown here is derived from an EMBL/GenBank/DDBJ whole genome shotgun (WGS) entry which is preliminary data.</text>
</comment>
<dbReference type="Proteomes" id="UP001497497">
    <property type="component" value="Unassembled WGS sequence"/>
</dbReference>
<keyword evidence="3" id="KW-1185">Reference proteome</keyword>